<dbReference type="InterPro" id="IPR001650">
    <property type="entry name" value="Helicase_C-like"/>
</dbReference>
<dbReference type="GO" id="GO:0016787">
    <property type="term" value="F:hydrolase activity"/>
    <property type="evidence" value="ECO:0007669"/>
    <property type="project" value="UniProtKB-KW"/>
</dbReference>
<dbReference type="PROSITE" id="PS00039">
    <property type="entry name" value="DEAD_ATP_HELICASE"/>
    <property type="match status" value="1"/>
</dbReference>
<dbReference type="SMART" id="SM00490">
    <property type="entry name" value="HELICc"/>
    <property type="match status" value="1"/>
</dbReference>
<dbReference type="CDD" id="cd00268">
    <property type="entry name" value="DEADc"/>
    <property type="match status" value="1"/>
</dbReference>
<dbReference type="InterPro" id="IPR014014">
    <property type="entry name" value="RNA_helicase_DEAD_Q_motif"/>
</dbReference>
<dbReference type="Gene3D" id="3.40.50.300">
    <property type="entry name" value="P-loop containing nucleotide triphosphate hydrolases"/>
    <property type="match status" value="2"/>
</dbReference>
<keyword evidence="2" id="KW-0378">Hydrolase</keyword>
<feature type="region of interest" description="Disordered" evidence="5">
    <location>
        <begin position="387"/>
        <end position="426"/>
    </location>
</feature>
<dbReference type="InterPro" id="IPR014001">
    <property type="entry name" value="Helicase_ATP-bd"/>
</dbReference>
<dbReference type="AlphaFoldDB" id="A0A381Q2V1"/>
<evidence type="ECO:0000256" key="3">
    <source>
        <dbReference type="ARBA" id="ARBA00022806"/>
    </source>
</evidence>
<dbReference type="PROSITE" id="PS51192">
    <property type="entry name" value="HELICASE_ATP_BIND_1"/>
    <property type="match status" value="1"/>
</dbReference>
<dbReference type="InterPro" id="IPR000629">
    <property type="entry name" value="RNA-helicase_DEAD-box_CS"/>
</dbReference>
<dbReference type="Pfam" id="PF00270">
    <property type="entry name" value="DEAD"/>
    <property type="match status" value="1"/>
</dbReference>
<dbReference type="InterPro" id="IPR044742">
    <property type="entry name" value="DEAD/DEAH_RhlB"/>
</dbReference>
<proteinExistence type="predicted"/>
<dbReference type="PANTHER" id="PTHR47959:SF13">
    <property type="entry name" value="ATP-DEPENDENT RNA HELICASE RHLE"/>
    <property type="match status" value="1"/>
</dbReference>
<feature type="domain" description="Helicase ATP-binding" evidence="6">
    <location>
        <begin position="44"/>
        <end position="213"/>
    </location>
</feature>
<evidence type="ECO:0000256" key="5">
    <source>
        <dbReference type="SAM" id="MobiDB-lite"/>
    </source>
</evidence>
<dbReference type="PROSITE" id="PS51194">
    <property type="entry name" value="HELICASE_CTER"/>
    <property type="match status" value="1"/>
</dbReference>
<accession>A0A381Q2V1</accession>
<dbReference type="EMBL" id="UINC01001172">
    <property type="protein sequence ID" value="SUZ73234.1"/>
    <property type="molecule type" value="Genomic_DNA"/>
</dbReference>
<evidence type="ECO:0008006" key="10">
    <source>
        <dbReference type="Google" id="ProtNLM"/>
    </source>
</evidence>
<dbReference type="PANTHER" id="PTHR47959">
    <property type="entry name" value="ATP-DEPENDENT RNA HELICASE RHLE-RELATED"/>
    <property type="match status" value="1"/>
</dbReference>
<dbReference type="SMART" id="SM00487">
    <property type="entry name" value="DEXDc"/>
    <property type="match status" value="1"/>
</dbReference>
<dbReference type="InterPro" id="IPR011545">
    <property type="entry name" value="DEAD/DEAH_box_helicase_dom"/>
</dbReference>
<protein>
    <recommendedName>
        <fullName evidence="10">RNA helicase</fullName>
    </recommendedName>
</protein>
<gene>
    <name evidence="9" type="ORF">METZ01_LOCUS26088</name>
</gene>
<evidence type="ECO:0000256" key="1">
    <source>
        <dbReference type="ARBA" id="ARBA00022741"/>
    </source>
</evidence>
<keyword evidence="4" id="KW-0067">ATP-binding</keyword>
<feature type="non-terminal residue" evidence="9">
    <location>
        <position position="1"/>
    </location>
</feature>
<evidence type="ECO:0000259" key="8">
    <source>
        <dbReference type="PROSITE" id="PS51195"/>
    </source>
</evidence>
<evidence type="ECO:0000259" key="6">
    <source>
        <dbReference type="PROSITE" id="PS51192"/>
    </source>
</evidence>
<dbReference type="GO" id="GO:0005524">
    <property type="term" value="F:ATP binding"/>
    <property type="evidence" value="ECO:0007669"/>
    <property type="project" value="UniProtKB-KW"/>
</dbReference>
<dbReference type="Pfam" id="PF00271">
    <property type="entry name" value="Helicase_C"/>
    <property type="match status" value="1"/>
</dbReference>
<dbReference type="GO" id="GO:0003676">
    <property type="term" value="F:nucleic acid binding"/>
    <property type="evidence" value="ECO:0007669"/>
    <property type="project" value="InterPro"/>
</dbReference>
<keyword evidence="1" id="KW-0547">Nucleotide-binding</keyword>
<dbReference type="GO" id="GO:0003724">
    <property type="term" value="F:RNA helicase activity"/>
    <property type="evidence" value="ECO:0007669"/>
    <property type="project" value="InterPro"/>
</dbReference>
<evidence type="ECO:0000256" key="2">
    <source>
        <dbReference type="ARBA" id="ARBA00022801"/>
    </source>
</evidence>
<sequence>VEDETKEESQQPQTFEDLGVSDALRASVEALGWEQPTPIQVKSIPTGLAGSDLVGIAQTGTGKTGAFMLPSLERIETGKGLQVLVLCPTRELAQQVCDDTEALAKGTRVRAASIYGGVGYDPQLKALKEGFEVITATPGRFLDHLGRGRVDLKNVHTFVLDEADRMLDMGFRPQIEGVLRELPGKRQTMLFSATMPHGVHDLASRITKDAVWVEAAPSGTKAEGITELVYSVKPEMKPDLLLRLLESPEWEQVLIFTRTKAGADALKTRLDREGIRTEALHSNLRMAHRTRALERFVEKKVRVLVATDIAQRGLDVDGISHVVNYDVPKDPEDYTHRIGRTARAGALGTAVTFLAAADLGAFKSLTYHIGRDLERIHLPDFDYAGTPQAVSSASPTRGRHSRSPTGMGSRDADDLTDEELADLLKP</sequence>
<dbReference type="InterPro" id="IPR027417">
    <property type="entry name" value="P-loop_NTPase"/>
</dbReference>
<feature type="domain" description="DEAD-box RNA helicase Q" evidence="8">
    <location>
        <begin position="13"/>
        <end position="41"/>
    </location>
</feature>
<reference evidence="9" key="1">
    <citation type="submission" date="2018-05" db="EMBL/GenBank/DDBJ databases">
        <authorList>
            <person name="Lanie J.A."/>
            <person name="Ng W.-L."/>
            <person name="Kazmierczak K.M."/>
            <person name="Andrzejewski T.M."/>
            <person name="Davidsen T.M."/>
            <person name="Wayne K.J."/>
            <person name="Tettelin H."/>
            <person name="Glass J.I."/>
            <person name="Rusch D."/>
            <person name="Podicherti R."/>
            <person name="Tsui H.-C.T."/>
            <person name="Winkler M.E."/>
        </authorList>
    </citation>
    <scope>NUCLEOTIDE SEQUENCE</scope>
</reference>
<organism evidence="9">
    <name type="scientific">marine metagenome</name>
    <dbReference type="NCBI Taxonomy" id="408172"/>
    <lineage>
        <taxon>unclassified sequences</taxon>
        <taxon>metagenomes</taxon>
        <taxon>ecological metagenomes</taxon>
    </lineage>
</organism>
<dbReference type="PROSITE" id="PS51195">
    <property type="entry name" value="Q_MOTIF"/>
    <property type="match status" value="1"/>
</dbReference>
<name>A0A381Q2V1_9ZZZZ</name>
<feature type="compositionally biased region" description="Acidic residues" evidence="5">
    <location>
        <begin position="414"/>
        <end position="426"/>
    </location>
</feature>
<evidence type="ECO:0000256" key="4">
    <source>
        <dbReference type="ARBA" id="ARBA00022840"/>
    </source>
</evidence>
<evidence type="ECO:0000259" key="7">
    <source>
        <dbReference type="PROSITE" id="PS51194"/>
    </source>
</evidence>
<dbReference type="InterPro" id="IPR050079">
    <property type="entry name" value="DEAD_box_RNA_helicase"/>
</dbReference>
<dbReference type="SUPFAM" id="SSF52540">
    <property type="entry name" value="P-loop containing nucleoside triphosphate hydrolases"/>
    <property type="match status" value="1"/>
</dbReference>
<keyword evidence="3" id="KW-0347">Helicase</keyword>
<dbReference type="CDD" id="cd18787">
    <property type="entry name" value="SF2_C_DEAD"/>
    <property type="match status" value="1"/>
</dbReference>
<evidence type="ECO:0000313" key="9">
    <source>
        <dbReference type="EMBL" id="SUZ73234.1"/>
    </source>
</evidence>
<feature type="domain" description="Helicase C-terminal" evidence="7">
    <location>
        <begin position="224"/>
        <end position="384"/>
    </location>
</feature>
<dbReference type="GO" id="GO:0005829">
    <property type="term" value="C:cytosol"/>
    <property type="evidence" value="ECO:0007669"/>
    <property type="project" value="TreeGrafter"/>
</dbReference>